<dbReference type="Gene3D" id="3.40.462.20">
    <property type="match status" value="1"/>
</dbReference>
<gene>
    <name evidence="1" type="ORF">LSAT_V11C300114690</name>
</gene>
<accession>A0A9R1XK38</accession>
<keyword evidence="2" id="KW-1185">Reference proteome</keyword>
<comment type="caution">
    <text evidence="1">The sequence shown here is derived from an EMBL/GenBank/DDBJ whole genome shotgun (WGS) entry which is preliminary data.</text>
</comment>
<name>A0A9R1XK38_LACSA</name>
<dbReference type="InterPro" id="IPR016169">
    <property type="entry name" value="FAD-bd_PCMH_sub2"/>
</dbReference>
<evidence type="ECO:0000313" key="1">
    <source>
        <dbReference type="EMBL" id="KAJ0215739.1"/>
    </source>
</evidence>
<dbReference type="Gene3D" id="3.30.465.10">
    <property type="match status" value="1"/>
</dbReference>
<dbReference type="AlphaFoldDB" id="A0A9R1XK38"/>
<dbReference type="PANTHER" id="PTHR32448">
    <property type="entry name" value="OS08G0158400 PROTEIN"/>
    <property type="match status" value="1"/>
</dbReference>
<protein>
    <submittedName>
        <fullName evidence="1">Uncharacterized protein</fullName>
    </submittedName>
</protein>
<evidence type="ECO:0000313" key="2">
    <source>
        <dbReference type="Proteomes" id="UP000235145"/>
    </source>
</evidence>
<reference evidence="1 2" key="1">
    <citation type="journal article" date="2017" name="Nat. Commun.">
        <title>Genome assembly with in vitro proximity ligation data and whole-genome triplication in lettuce.</title>
        <authorList>
            <person name="Reyes-Chin-Wo S."/>
            <person name="Wang Z."/>
            <person name="Yang X."/>
            <person name="Kozik A."/>
            <person name="Arikit S."/>
            <person name="Song C."/>
            <person name="Xia L."/>
            <person name="Froenicke L."/>
            <person name="Lavelle D.O."/>
            <person name="Truco M.J."/>
            <person name="Xia R."/>
            <person name="Zhu S."/>
            <person name="Xu C."/>
            <person name="Xu H."/>
            <person name="Xu X."/>
            <person name="Cox K."/>
            <person name="Korf I."/>
            <person name="Meyers B.C."/>
            <person name="Michelmore R.W."/>
        </authorList>
    </citation>
    <scope>NUCLEOTIDE SEQUENCE [LARGE SCALE GENOMIC DNA]</scope>
    <source>
        <strain evidence="2">cv. Salinas</strain>
        <tissue evidence="1">Seedlings</tissue>
    </source>
</reference>
<dbReference type="Proteomes" id="UP000235145">
    <property type="component" value="Unassembled WGS sequence"/>
</dbReference>
<organism evidence="1 2">
    <name type="scientific">Lactuca sativa</name>
    <name type="common">Garden lettuce</name>
    <dbReference type="NCBI Taxonomy" id="4236"/>
    <lineage>
        <taxon>Eukaryota</taxon>
        <taxon>Viridiplantae</taxon>
        <taxon>Streptophyta</taxon>
        <taxon>Embryophyta</taxon>
        <taxon>Tracheophyta</taxon>
        <taxon>Spermatophyta</taxon>
        <taxon>Magnoliopsida</taxon>
        <taxon>eudicotyledons</taxon>
        <taxon>Gunneridae</taxon>
        <taxon>Pentapetalae</taxon>
        <taxon>asterids</taxon>
        <taxon>campanulids</taxon>
        <taxon>Asterales</taxon>
        <taxon>Asteraceae</taxon>
        <taxon>Cichorioideae</taxon>
        <taxon>Cichorieae</taxon>
        <taxon>Lactucinae</taxon>
        <taxon>Lactuca</taxon>
    </lineage>
</organism>
<dbReference type="EMBL" id="NBSK02000003">
    <property type="protein sequence ID" value="KAJ0215739.1"/>
    <property type="molecule type" value="Genomic_DNA"/>
</dbReference>
<sequence length="188" mass="21509">MVVFGEYIRNTTKKTIRIMFVGIYQGTRDTLLPLLDQKFPKLGVTREICEEIRSIQSTLVFWGLPSSTPIEILTNRSSIDKWNNKTISGHRSPISGLRKIWRKFFENDESTLLMINPFGGKMADFPETEISYPHRGGVLETVNFFGQPSNTTPTSLKSIAWLQSLENLLTPYVSKNPREVYANYVDLD</sequence>
<proteinExistence type="predicted"/>